<dbReference type="Proteomes" id="UP000055024">
    <property type="component" value="Unassembled WGS sequence"/>
</dbReference>
<proteinExistence type="predicted"/>
<protein>
    <submittedName>
        <fullName evidence="1">Uncharacterized protein</fullName>
    </submittedName>
</protein>
<dbReference type="AlphaFoldDB" id="A0A0V1GEE0"/>
<keyword evidence="2" id="KW-1185">Reference proteome</keyword>
<evidence type="ECO:0000313" key="1">
    <source>
        <dbReference type="EMBL" id="KRY96540.1"/>
    </source>
</evidence>
<dbReference type="EMBL" id="JYDP01002739">
    <property type="protein sequence ID" value="KRY96540.1"/>
    <property type="molecule type" value="Genomic_DNA"/>
</dbReference>
<comment type="caution">
    <text evidence="1">The sequence shown here is derived from an EMBL/GenBank/DDBJ whole genome shotgun (WGS) entry which is preliminary data.</text>
</comment>
<evidence type="ECO:0000313" key="2">
    <source>
        <dbReference type="Proteomes" id="UP000055024"/>
    </source>
</evidence>
<gene>
    <name evidence="1" type="ORF">T11_17999</name>
</gene>
<name>A0A0V1GEE0_9BILA</name>
<organism evidence="1 2">
    <name type="scientific">Trichinella zimbabwensis</name>
    <dbReference type="NCBI Taxonomy" id="268475"/>
    <lineage>
        <taxon>Eukaryota</taxon>
        <taxon>Metazoa</taxon>
        <taxon>Ecdysozoa</taxon>
        <taxon>Nematoda</taxon>
        <taxon>Enoplea</taxon>
        <taxon>Dorylaimia</taxon>
        <taxon>Trichinellida</taxon>
        <taxon>Trichinellidae</taxon>
        <taxon>Trichinella</taxon>
    </lineage>
</organism>
<reference evidence="1 2" key="1">
    <citation type="submission" date="2015-01" db="EMBL/GenBank/DDBJ databases">
        <title>Evolution of Trichinella species and genotypes.</title>
        <authorList>
            <person name="Korhonen P.K."/>
            <person name="Edoardo P."/>
            <person name="Giuseppe L.R."/>
            <person name="Gasser R.B."/>
        </authorList>
    </citation>
    <scope>NUCLEOTIDE SEQUENCE [LARGE SCALE GENOMIC DNA]</scope>
    <source>
        <strain evidence="1">ISS1029</strain>
    </source>
</reference>
<sequence>MAFVTLRKWQQEGIRIATRGRSNSNEEVNAKCSSMGN</sequence>
<accession>A0A0V1GEE0</accession>